<evidence type="ECO:0000313" key="3">
    <source>
        <dbReference type="Proteomes" id="UP000277236"/>
    </source>
</evidence>
<proteinExistence type="predicted"/>
<comment type="caution">
    <text evidence="2">The sequence shown here is derived from an EMBL/GenBank/DDBJ whole genome shotgun (WGS) entry which is preliminary data.</text>
</comment>
<feature type="region of interest" description="Disordered" evidence="1">
    <location>
        <begin position="1"/>
        <end position="32"/>
    </location>
</feature>
<dbReference type="RefSeq" id="WP_122314328.1">
    <property type="nucleotide sequence ID" value="NZ_RBRE01000013.1"/>
</dbReference>
<sequence length="273" mass="28461">MSIDSSFDTPENFEAQSHKSPETLEQEIDEQRSSIGNIVDALEKKISPGQWVDQALAYARENGGEFLGNLGTTVKANPMPAVLTSVGVLWLMMGSRTPSPSSGPSMIDGAGKKVSDMASSVGDSLSSAKARVQETAARMKDKTGQLTDSIGEKFSSPSGHDVGQRFQEKRLSVQSSANTLLREQPLAVAAMGVALGALIGAALPASEREKQLIGQARDKLANPQPRPQGHEPAASTGSVSAPNGPLSRSQNEHLASSFEPLPGTSAGTTPGLG</sequence>
<dbReference type="OrthoDB" id="6065071at2"/>
<evidence type="ECO:0000313" key="2">
    <source>
        <dbReference type="EMBL" id="RMQ50099.1"/>
    </source>
</evidence>
<evidence type="ECO:0000256" key="1">
    <source>
        <dbReference type="SAM" id="MobiDB-lite"/>
    </source>
</evidence>
<dbReference type="Gene3D" id="6.10.140.1430">
    <property type="match status" value="1"/>
</dbReference>
<dbReference type="InterPro" id="IPR022062">
    <property type="entry name" value="DUF3618"/>
</dbReference>
<gene>
    <name evidence="2" type="ORF">ALQ04_02314</name>
</gene>
<feature type="compositionally biased region" description="Polar residues" evidence="1">
    <location>
        <begin position="235"/>
        <end position="254"/>
    </location>
</feature>
<reference evidence="2 3" key="1">
    <citation type="submission" date="2018-08" db="EMBL/GenBank/DDBJ databases">
        <title>Recombination of ecologically and evolutionarily significant loci maintains genetic cohesion in the Pseudomonas syringae species complex.</title>
        <authorList>
            <person name="Dillon M."/>
            <person name="Thakur S."/>
            <person name="Almeida R.N.D."/>
            <person name="Weir B.S."/>
            <person name="Guttman D.S."/>
        </authorList>
    </citation>
    <scope>NUCLEOTIDE SEQUENCE [LARGE SCALE GENOMIC DNA]</scope>
    <source>
        <strain evidence="2 3">ICMP 3353</strain>
    </source>
</reference>
<name>A0A3M4M9A9_PSECI</name>
<dbReference type="AlphaFoldDB" id="A0A3M4M9A9"/>
<feature type="region of interest" description="Disordered" evidence="1">
    <location>
        <begin position="215"/>
        <end position="273"/>
    </location>
</feature>
<organism evidence="2 3">
    <name type="scientific">Pseudomonas cichorii</name>
    <dbReference type="NCBI Taxonomy" id="36746"/>
    <lineage>
        <taxon>Bacteria</taxon>
        <taxon>Pseudomonadati</taxon>
        <taxon>Pseudomonadota</taxon>
        <taxon>Gammaproteobacteria</taxon>
        <taxon>Pseudomonadales</taxon>
        <taxon>Pseudomonadaceae</taxon>
        <taxon>Pseudomonas</taxon>
    </lineage>
</organism>
<evidence type="ECO:0008006" key="4">
    <source>
        <dbReference type="Google" id="ProtNLM"/>
    </source>
</evidence>
<dbReference type="Proteomes" id="UP000277236">
    <property type="component" value="Unassembled WGS sequence"/>
</dbReference>
<dbReference type="EMBL" id="RBRE01000013">
    <property type="protein sequence ID" value="RMQ50099.1"/>
    <property type="molecule type" value="Genomic_DNA"/>
</dbReference>
<accession>A0A3M4M9A9</accession>
<protein>
    <recommendedName>
        <fullName evidence="4">DUF3618 domain-containing protein</fullName>
    </recommendedName>
</protein>
<dbReference type="Pfam" id="PF12277">
    <property type="entry name" value="DUF3618"/>
    <property type="match status" value="1"/>
</dbReference>